<dbReference type="PROSITE" id="PS51218">
    <property type="entry name" value="SF3_HELICASE_2"/>
    <property type="match status" value="1"/>
</dbReference>
<dbReference type="EMBL" id="MN035859">
    <property type="protein sequence ID" value="QDH90898.1"/>
    <property type="molecule type" value="Genomic_RNA"/>
</dbReference>
<feature type="compositionally biased region" description="Polar residues" evidence="1">
    <location>
        <begin position="14"/>
        <end position="31"/>
    </location>
</feature>
<dbReference type="GO" id="GO:0003724">
    <property type="term" value="F:RNA helicase activity"/>
    <property type="evidence" value="ECO:0007669"/>
    <property type="project" value="InterPro"/>
</dbReference>
<feature type="region of interest" description="Disordered" evidence="1">
    <location>
        <begin position="1"/>
        <end position="31"/>
    </location>
</feature>
<feature type="domain" description="SF3 helicase" evidence="2">
    <location>
        <begin position="529"/>
        <end position="712"/>
    </location>
</feature>
<evidence type="ECO:0000259" key="2">
    <source>
        <dbReference type="PROSITE" id="PS51218"/>
    </source>
</evidence>
<gene>
    <name evidence="3" type="ORF">H2RhizoLitter491361_000001</name>
</gene>
<feature type="compositionally biased region" description="Basic residues" evidence="1">
    <location>
        <begin position="1"/>
        <end position="13"/>
    </location>
</feature>
<evidence type="ECO:0000313" key="3">
    <source>
        <dbReference type="EMBL" id="QDH90898.1"/>
    </source>
</evidence>
<dbReference type="InterPro" id="IPR000605">
    <property type="entry name" value="Helicase_SF3_ssDNA/RNA_vir"/>
</dbReference>
<dbReference type="Pfam" id="PF00910">
    <property type="entry name" value="RNA_helicase"/>
    <property type="match status" value="1"/>
</dbReference>
<protein>
    <recommendedName>
        <fullName evidence="2">SF3 helicase domain-containing protein</fullName>
    </recommendedName>
</protein>
<accession>A0A514DB98</accession>
<proteinExistence type="predicted"/>
<dbReference type="InterPro" id="IPR014759">
    <property type="entry name" value="Helicase_SF3_ssRNA_vir"/>
</dbReference>
<name>A0A514DB98_9VIRU</name>
<reference evidence="3" key="1">
    <citation type="submission" date="2019-05" db="EMBL/GenBank/DDBJ databases">
        <title>Metatranscriptomic reconstruction reveals RNA viruses with the potential to shape carbon cycling in soil.</title>
        <authorList>
            <person name="Starr E.P."/>
            <person name="Nuccio E."/>
            <person name="Pett-Ridge J."/>
            <person name="Banfield J.F."/>
            <person name="Firestone M.K."/>
        </authorList>
    </citation>
    <scope>NUCLEOTIDE SEQUENCE</scope>
    <source>
        <strain evidence="3">H2_Rhizo_Litter_49_scaffold_1361</strain>
    </source>
</reference>
<sequence length="1157" mass="130805">MRKFKPHKKRNWKKNSINNSSAPERTNERASVNNYFEANPCYSSDSYSSSDGYDEFVNTLSHSLEDLDYFTDPSIRRYHARLVEESHPPVVFRERKPTLHDYMEDVSDKCNLSVSQATLAYQKARPVLQEYVNSHAQLETPLHNDPDIDLSQLVKETNIRSIHIGREIPSPPFEMDLFLNKDGSLMVSHYDTSDDEATFLTVPVTPNPLTTNRVQEIAFQLKEKYASEKRIRYESQATPQMNFIASSLSSSLFGEGPLKELLSSSKELKGLIEEKLPDVGNYDELLKLVNTASGTVNGSSTKNFSKSLWKAGMILAGAIALGSFIHYQMTNDSLTIGIGCTAIAICGYAYVKIGMPQSGIVNIVTFCCTYFQNRSSEGFAVAQGNLDSCMDTVAVFAATIFGVNSDSPTISKLTTHIKDYARSRQSLHDIVKNLISVFQSCYNTVCCSIPGMKTIRLLGTEEKRVDSWIKEVDEVFDQYNCGDLLRTSVNMVVLDDLVKLGESLISDFRREKFGMSIVSQIRVEMKKLKELRSTFLSFRVTGDGSRPEPSCALFRGGPGVFKSVLLERISDLLVKDSLKDAASIAAYQEDKLAFIYPRAHETKFFDGYKPTTVVMCQDDFGQSTDAQGVPDNEYFNTIRANCGFPFLLHCADIESKGNLYFKAKYSLATTNRKEFSSLQSIRSTAAFLRRWHVDTVVTIKQKYCSEQTVSMDIWNRECDSSKLMINEFGETSIPSDVWEFHVVRESGGSLETLEILDYSQICQRLIANKVRKEREYYSNQRTMQDENDVSMMQLYGCYDLSMEAVSQGFSFASSSSCGSTENDESEKGLLFKDYHVNDFPPYKKARILRLVGRCRRDYPEWEPTLDYAVDTFERYFGCEAFTAYVEQDISCEALLREFHFSGDFRDIIESMPGVRLKRSMAQSCKDMIKQLAVNAEILCEEAREYIETSSSLATWSSVILSLLAVAVAYKVYTSCQSKKSEAAIHSDDAVDQSMNFNERLAKVSSPKTKIQTISSERVVVKSQSMGMSDRMAVKNRPKVNVVAQMGSNLDPNGYNKCLHDFNRSSYILSVLNSEGEVMMRMGNMWFIRGSQALLPFHFVRNLLAECEANSHIKSLPLRVSKSTNARSFEFVLSVEEFLLSFVPFEEATDSYCHDVWR</sequence>
<dbReference type="GO" id="GO:0003723">
    <property type="term" value="F:RNA binding"/>
    <property type="evidence" value="ECO:0007669"/>
    <property type="project" value="InterPro"/>
</dbReference>
<organism evidence="3">
    <name type="scientific">Picornavirales sp</name>
    <dbReference type="NCBI Taxonomy" id="1955153"/>
    <lineage>
        <taxon>Viruses</taxon>
        <taxon>Riboviria</taxon>
        <taxon>Orthornavirae</taxon>
        <taxon>Pisuviricota</taxon>
        <taxon>Pisoniviricetes</taxon>
        <taxon>Picornavirales</taxon>
    </lineage>
</organism>
<evidence type="ECO:0000256" key="1">
    <source>
        <dbReference type="SAM" id="MobiDB-lite"/>
    </source>
</evidence>